<evidence type="ECO:0000256" key="5">
    <source>
        <dbReference type="ARBA" id="ARBA00023040"/>
    </source>
</evidence>
<dbReference type="Gene3D" id="1.20.1070.10">
    <property type="entry name" value="Rhodopsin 7-helix transmembrane proteins"/>
    <property type="match status" value="1"/>
</dbReference>
<feature type="compositionally biased region" description="Polar residues" evidence="10">
    <location>
        <begin position="492"/>
        <end position="501"/>
    </location>
</feature>
<comment type="similarity">
    <text evidence="2 9">Belongs to the G-protein coupled receptor 1 family.</text>
</comment>
<feature type="transmembrane region" description="Helical" evidence="11">
    <location>
        <begin position="109"/>
        <end position="138"/>
    </location>
</feature>
<reference evidence="13 14" key="1">
    <citation type="submission" date="2017-06" db="EMBL/GenBank/DDBJ databases">
        <title>A platform for efficient transgenesis in Macrostomum lignano, a flatworm model organism for stem cell research.</title>
        <authorList>
            <person name="Berezikov E."/>
        </authorList>
    </citation>
    <scope>NUCLEOTIDE SEQUENCE [LARGE SCALE GENOMIC DNA]</scope>
    <source>
        <strain evidence="13">DV1</strain>
        <tissue evidence="13">Whole organism</tissue>
    </source>
</reference>
<evidence type="ECO:0000256" key="11">
    <source>
        <dbReference type="SAM" id="Phobius"/>
    </source>
</evidence>
<feature type="transmembrane region" description="Helical" evidence="11">
    <location>
        <begin position="276"/>
        <end position="301"/>
    </location>
</feature>
<gene>
    <name evidence="13" type="ORF">BOX15_Mlig023638g1</name>
</gene>
<keyword evidence="6 11" id="KW-0472">Membrane</keyword>
<feature type="region of interest" description="Disordered" evidence="10">
    <location>
        <begin position="480"/>
        <end position="515"/>
    </location>
</feature>
<dbReference type="SUPFAM" id="SSF81321">
    <property type="entry name" value="Family A G protein-coupled receptor-like"/>
    <property type="match status" value="1"/>
</dbReference>
<organism evidence="13 14">
    <name type="scientific">Macrostomum lignano</name>
    <dbReference type="NCBI Taxonomy" id="282301"/>
    <lineage>
        <taxon>Eukaryota</taxon>
        <taxon>Metazoa</taxon>
        <taxon>Spiralia</taxon>
        <taxon>Lophotrochozoa</taxon>
        <taxon>Platyhelminthes</taxon>
        <taxon>Rhabditophora</taxon>
        <taxon>Macrostomorpha</taxon>
        <taxon>Macrostomida</taxon>
        <taxon>Macrostomidae</taxon>
        <taxon>Macrostomum</taxon>
    </lineage>
</organism>
<feature type="transmembrane region" description="Helical" evidence="11">
    <location>
        <begin position="150"/>
        <end position="172"/>
    </location>
</feature>
<protein>
    <recommendedName>
        <fullName evidence="12">G-protein coupled receptors family 1 profile domain-containing protein</fullName>
    </recommendedName>
</protein>
<evidence type="ECO:0000256" key="4">
    <source>
        <dbReference type="ARBA" id="ARBA00022989"/>
    </source>
</evidence>
<dbReference type="PANTHER" id="PTHR24235:SF12">
    <property type="entry name" value="G-PROTEIN COUPLED RECEPTORS FAMILY 1 PROFILE DOMAIN-CONTAINING PROTEIN"/>
    <property type="match status" value="1"/>
</dbReference>
<feature type="transmembrane region" description="Helical" evidence="11">
    <location>
        <begin position="192"/>
        <end position="213"/>
    </location>
</feature>
<evidence type="ECO:0000256" key="7">
    <source>
        <dbReference type="ARBA" id="ARBA00023170"/>
    </source>
</evidence>
<dbReference type="STRING" id="282301.A0A267FK84"/>
<keyword evidence="14" id="KW-1185">Reference proteome</keyword>
<dbReference type="InterPro" id="IPR017452">
    <property type="entry name" value="GPCR_Rhodpsn_7TM"/>
</dbReference>
<comment type="subcellular location">
    <subcellularLocation>
        <location evidence="1">Membrane</location>
        <topology evidence="1">Multi-pass membrane protein</topology>
    </subcellularLocation>
</comment>
<dbReference type="EMBL" id="NIVC01000976">
    <property type="protein sequence ID" value="PAA74133.1"/>
    <property type="molecule type" value="Genomic_DNA"/>
</dbReference>
<sequence>MVLIDDVVSDICRQGSFCKITAKEFAANQENRNLSSQHLLVIMAHCVWCDSKSAIMSRVSLCFNYYLSSLNTSGPVPPPPSLEDATVTDSDATDSADSTASAAGKPDGVAVVALLLVLYALLILLGLFSNLMVAVSLVKRREFANVTNMFVLGLSLSDILICGMLMPSLLVYDLTRRNYIAASLPRTFYCRVLLTSLSVPIYASCLIILWVAVDRYRLICHPHGRRMSRREAGGLLLLTVLLGLLVHSPAIVFNTVETRQTIGYCAERWPDKSLRLVYSIGAFCLQFCTPLIVTGALYFCIYRRLSGRIVQHKRETERKRRTNRILISIVISFAFFWSPWSVFNVVSEVEQYKKLNPQKVAAFIDCINVTKSWDVINANMRLLMEPDNSSIVHDSWNILELFVRLFALGSACVNPYLYGWLNEEIRASLKACLPRRCRSLLNSGGGRTDPDEERLKTLGEQSTSKCQQIPMTEEAVVAQQIDGEDPDDADQSRNGGSSTTAALIVHSQPGVTEST</sequence>
<feature type="transmembrane region" description="Helical" evidence="11">
    <location>
        <begin position="322"/>
        <end position="340"/>
    </location>
</feature>
<keyword evidence="7 9" id="KW-0675">Receptor</keyword>
<evidence type="ECO:0000256" key="9">
    <source>
        <dbReference type="RuleBase" id="RU000688"/>
    </source>
</evidence>
<evidence type="ECO:0000313" key="14">
    <source>
        <dbReference type="Proteomes" id="UP000215902"/>
    </source>
</evidence>
<dbReference type="AlphaFoldDB" id="A0A267FK84"/>
<dbReference type="OrthoDB" id="9046662at2759"/>
<name>A0A267FK84_9PLAT</name>
<dbReference type="PRINTS" id="PR00237">
    <property type="entry name" value="GPCRRHODOPSN"/>
</dbReference>
<dbReference type="GO" id="GO:0016020">
    <property type="term" value="C:membrane"/>
    <property type="evidence" value="ECO:0007669"/>
    <property type="project" value="UniProtKB-SubCell"/>
</dbReference>
<dbReference type="PRINTS" id="PR01012">
    <property type="entry name" value="NRPEPTIDEYR"/>
</dbReference>
<dbReference type="PROSITE" id="PS50262">
    <property type="entry name" value="G_PROTEIN_RECEP_F1_2"/>
    <property type="match status" value="1"/>
</dbReference>
<accession>A0A267FK84</accession>
<feature type="compositionally biased region" description="Low complexity" evidence="10">
    <location>
        <begin position="84"/>
        <end position="103"/>
    </location>
</feature>
<evidence type="ECO:0000256" key="3">
    <source>
        <dbReference type="ARBA" id="ARBA00022692"/>
    </source>
</evidence>
<dbReference type="GO" id="GO:0004983">
    <property type="term" value="F:neuropeptide Y receptor activity"/>
    <property type="evidence" value="ECO:0007669"/>
    <property type="project" value="InterPro"/>
</dbReference>
<dbReference type="InterPro" id="IPR000276">
    <property type="entry name" value="GPCR_Rhodpsn"/>
</dbReference>
<dbReference type="PROSITE" id="PS00237">
    <property type="entry name" value="G_PROTEIN_RECEP_F1_1"/>
    <property type="match status" value="1"/>
</dbReference>
<keyword evidence="3 9" id="KW-0812">Transmembrane</keyword>
<proteinExistence type="inferred from homology"/>
<feature type="region of interest" description="Disordered" evidence="10">
    <location>
        <begin position="73"/>
        <end position="103"/>
    </location>
</feature>
<evidence type="ECO:0000313" key="13">
    <source>
        <dbReference type="EMBL" id="PAA74133.1"/>
    </source>
</evidence>
<feature type="transmembrane region" description="Helical" evidence="11">
    <location>
        <begin position="234"/>
        <end position="256"/>
    </location>
</feature>
<evidence type="ECO:0000256" key="8">
    <source>
        <dbReference type="ARBA" id="ARBA00023224"/>
    </source>
</evidence>
<keyword evidence="8 9" id="KW-0807">Transducer</keyword>
<evidence type="ECO:0000256" key="2">
    <source>
        <dbReference type="ARBA" id="ARBA00010663"/>
    </source>
</evidence>
<keyword evidence="4 11" id="KW-1133">Transmembrane helix</keyword>
<keyword evidence="5 9" id="KW-0297">G-protein coupled receptor</keyword>
<dbReference type="Pfam" id="PF00001">
    <property type="entry name" value="7tm_1"/>
    <property type="match status" value="1"/>
</dbReference>
<comment type="caution">
    <text evidence="13">The sequence shown here is derived from an EMBL/GenBank/DDBJ whole genome shotgun (WGS) entry which is preliminary data.</text>
</comment>
<dbReference type="Proteomes" id="UP000215902">
    <property type="component" value="Unassembled WGS sequence"/>
</dbReference>
<evidence type="ECO:0000256" key="10">
    <source>
        <dbReference type="SAM" id="MobiDB-lite"/>
    </source>
</evidence>
<feature type="domain" description="G-protein coupled receptors family 1 profile" evidence="12">
    <location>
        <begin position="129"/>
        <end position="418"/>
    </location>
</feature>
<evidence type="ECO:0000259" key="12">
    <source>
        <dbReference type="PROSITE" id="PS50262"/>
    </source>
</evidence>
<evidence type="ECO:0000256" key="1">
    <source>
        <dbReference type="ARBA" id="ARBA00004141"/>
    </source>
</evidence>
<dbReference type="PANTHER" id="PTHR24235">
    <property type="entry name" value="NEUROPEPTIDE Y RECEPTOR"/>
    <property type="match status" value="1"/>
</dbReference>
<evidence type="ECO:0000256" key="6">
    <source>
        <dbReference type="ARBA" id="ARBA00023136"/>
    </source>
</evidence>
<dbReference type="InterPro" id="IPR000611">
    <property type="entry name" value="NPY_rcpt"/>
</dbReference>